<evidence type="ECO:0000256" key="2">
    <source>
        <dbReference type="ARBA" id="ARBA00022801"/>
    </source>
</evidence>
<keyword evidence="3" id="KW-1133">Transmembrane helix</keyword>
<dbReference type="InterPro" id="IPR002410">
    <property type="entry name" value="Peptidase_S33"/>
</dbReference>
<dbReference type="InterPro" id="IPR050266">
    <property type="entry name" value="AB_hydrolase_sf"/>
</dbReference>
<dbReference type="SUPFAM" id="SSF53474">
    <property type="entry name" value="alpha/beta-Hydrolases"/>
    <property type="match status" value="1"/>
</dbReference>
<keyword evidence="3" id="KW-0812">Transmembrane</keyword>
<dbReference type="Proteomes" id="UP000012101">
    <property type="component" value="Unassembled WGS sequence"/>
</dbReference>
<evidence type="ECO:0000259" key="4">
    <source>
        <dbReference type="Pfam" id="PF12697"/>
    </source>
</evidence>
<dbReference type="PRINTS" id="PR00793">
    <property type="entry name" value="PROAMNOPTASE"/>
</dbReference>
<dbReference type="Gene3D" id="3.40.50.1820">
    <property type="entry name" value="alpha/beta hydrolase"/>
    <property type="match status" value="1"/>
</dbReference>
<dbReference type="PRINTS" id="PR00111">
    <property type="entry name" value="ABHYDROLASE"/>
</dbReference>
<comment type="similarity">
    <text evidence="1">Belongs to the peptidase S33 family.</text>
</comment>
<sequence>MLGSKRGNFPPKKKFLGFSYMPLTSVIFLFFSTWLFFSGIFCSIPEDLKKQPEESITQLEGSGAKLRELYLNAEGKRFYGVAVGCESNNQNILIFIHGSPGGWQNYSWYLGSKILTAKYCILALDRPGFGKSEPNEGIPDVEKQAYILGKAIHNFLNTIQTSKGVRILLVGHSYGGPIAARIATTSAYKIHVLVLLAAPLSSKEEEIRWYNKIADWNWVKILLPREIKNSNDEMLPLKSQLEILEKFWKNIPCKMILIHGKKDSLVPFQNLEFFKTQVPRSQLTAMALETEGHFIPWTRRKLLESIFLEAAR</sequence>
<organism evidence="5 6">
    <name type="scientific">Leptospira weilii str. 2006001855</name>
    <dbReference type="NCBI Taxonomy" id="996804"/>
    <lineage>
        <taxon>Bacteria</taxon>
        <taxon>Pseudomonadati</taxon>
        <taxon>Spirochaetota</taxon>
        <taxon>Spirochaetia</taxon>
        <taxon>Leptospirales</taxon>
        <taxon>Leptospiraceae</taxon>
        <taxon>Leptospira</taxon>
    </lineage>
</organism>
<proteinExistence type="inferred from homology"/>
<gene>
    <name evidence="5" type="ORF">LEP1GSC038_2615</name>
</gene>
<comment type="caution">
    <text evidence="5">The sequence shown here is derived from an EMBL/GenBank/DDBJ whole genome shotgun (WGS) entry which is preliminary data.</text>
</comment>
<dbReference type="Pfam" id="PF12697">
    <property type="entry name" value="Abhydrolase_6"/>
    <property type="match status" value="1"/>
</dbReference>
<dbReference type="PANTHER" id="PTHR43798:SF33">
    <property type="entry name" value="HYDROLASE, PUTATIVE (AFU_ORTHOLOGUE AFUA_2G14860)-RELATED"/>
    <property type="match status" value="1"/>
</dbReference>
<keyword evidence="2 5" id="KW-0378">Hydrolase</keyword>
<dbReference type="InterPro" id="IPR029058">
    <property type="entry name" value="AB_hydrolase_fold"/>
</dbReference>
<evidence type="ECO:0000313" key="5">
    <source>
        <dbReference type="EMBL" id="EMM73424.1"/>
    </source>
</evidence>
<dbReference type="InterPro" id="IPR000073">
    <property type="entry name" value="AB_hydrolase_1"/>
</dbReference>
<keyword evidence="3" id="KW-0472">Membrane</keyword>
<reference evidence="5 6" key="1">
    <citation type="submission" date="2013-01" db="EMBL/GenBank/DDBJ databases">
        <authorList>
            <person name="Harkins D.M."/>
            <person name="Durkin A.S."/>
            <person name="Brinkac L.M."/>
            <person name="Haft D.H."/>
            <person name="Selengut J.D."/>
            <person name="Sanka R."/>
            <person name="DePew J."/>
            <person name="Purushe J."/>
            <person name="Hospenthal D.R."/>
            <person name="Murray C.K."/>
            <person name="Pimentel G."/>
            <person name="Wasfy M."/>
            <person name="Vinetz J.M."/>
            <person name="Sutton G.G."/>
            <person name="Nierman W.C."/>
            <person name="Fouts D.E."/>
        </authorList>
    </citation>
    <scope>NUCLEOTIDE SEQUENCE [LARGE SCALE GENOMIC DNA]</scope>
    <source>
        <strain evidence="5 6">2006001855</strain>
    </source>
</reference>
<dbReference type="AlphaFoldDB" id="M6FTL3"/>
<evidence type="ECO:0000256" key="1">
    <source>
        <dbReference type="ARBA" id="ARBA00010088"/>
    </source>
</evidence>
<feature type="transmembrane region" description="Helical" evidence="3">
    <location>
        <begin position="20"/>
        <end position="41"/>
    </location>
</feature>
<evidence type="ECO:0000313" key="6">
    <source>
        <dbReference type="Proteomes" id="UP000012101"/>
    </source>
</evidence>
<protein>
    <submittedName>
        <fullName evidence="5">Alpha/beta hydrolase family protein</fullName>
    </submittedName>
</protein>
<accession>M6FTL3</accession>
<feature type="domain" description="AB hydrolase-1" evidence="4">
    <location>
        <begin position="93"/>
        <end position="211"/>
    </location>
</feature>
<dbReference type="EMBL" id="AFJM02000028">
    <property type="protein sequence ID" value="EMM73424.1"/>
    <property type="molecule type" value="Genomic_DNA"/>
</dbReference>
<dbReference type="GO" id="GO:0006508">
    <property type="term" value="P:proteolysis"/>
    <property type="evidence" value="ECO:0007669"/>
    <property type="project" value="InterPro"/>
</dbReference>
<dbReference type="GO" id="GO:0008233">
    <property type="term" value="F:peptidase activity"/>
    <property type="evidence" value="ECO:0007669"/>
    <property type="project" value="InterPro"/>
</dbReference>
<name>M6FTL3_9LEPT</name>
<dbReference type="PANTHER" id="PTHR43798">
    <property type="entry name" value="MONOACYLGLYCEROL LIPASE"/>
    <property type="match status" value="1"/>
</dbReference>
<evidence type="ECO:0000256" key="3">
    <source>
        <dbReference type="SAM" id="Phobius"/>
    </source>
</evidence>
<dbReference type="GO" id="GO:0016020">
    <property type="term" value="C:membrane"/>
    <property type="evidence" value="ECO:0007669"/>
    <property type="project" value="TreeGrafter"/>
</dbReference>